<feature type="chain" id="PRO_5008600574" description="EF-hand domain-containing protein" evidence="2">
    <location>
        <begin position="21"/>
        <end position="114"/>
    </location>
</feature>
<feature type="compositionally biased region" description="Gly residues" evidence="1">
    <location>
        <begin position="76"/>
        <end position="97"/>
    </location>
</feature>
<reference evidence="4 5" key="1">
    <citation type="submission" date="2015-01" db="EMBL/GenBank/DDBJ databases">
        <title>Desulfovibrio sp. JC271 draft genome sequence.</title>
        <authorList>
            <person name="Shivani Y."/>
            <person name="Subhash Y."/>
            <person name="Sasikala C."/>
            <person name="Ramana C.V."/>
        </authorList>
    </citation>
    <scope>NUCLEOTIDE SEQUENCE [LARGE SCALE GENOMIC DNA]</scope>
    <source>
        <strain evidence="4 5">JC271</strain>
    </source>
</reference>
<dbReference type="Gene3D" id="1.10.238.10">
    <property type="entry name" value="EF-hand"/>
    <property type="match status" value="1"/>
</dbReference>
<dbReference type="PATRIC" id="fig|1560234.3.peg.3353"/>
<sequence>MKKILFALALVCIFATAASAQSKFEKMDTNNDSEVSWEEFSKTYPSMKELAFQTIDKDDSKGISQEEWNGFISGHNTGGKKGGGMMGGKMGGMGSKMGGKKPSGAPELINPPKK</sequence>
<dbReference type="EMBL" id="JXMS01000009">
    <property type="protein sequence ID" value="OBQ52689.1"/>
    <property type="molecule type" value="Genomic_DNA"/>
</dbReference>
<evidence type="ECO:0000256" key="1">
    <source>
        <dbReference type="SAM" id="MobiDB-lite"/>
    </source>
</evidence>
<dbReference type="Proteomes" id="UP000091979">
    <property type="component" value="Unassembled WGS sequence"/>
</dbReference>
<feature type="domain" description="EF-hand" evidence="3">
    <location>
        <begin position="15"/>
        <end position="50"/>
    </location>
</feature>
<evidence type="ECO:0000313" key="5">
    <source>
        <dbReference type="Proteomes" id="UP000091979"/>
    </source>
</evidence>
<accession>A0A1B7XES5</accession>
<dbReference type="RefSeq" id="WP_066853927.1">
    <property type="nucleotide sequence ID" value="NZ_JXMS01000009.1"/>
</dbReference>
<gene>
    <name evidence="4" type="ORF">SP90_06885</name>
</gene>
<keyword evidence="5" id="KW-1185">Reference proteome</keyword>
<feature type="signal peptide" evidence="2">
    <location>
        <begin position="1"/>
        <end position="20"/>
    </location>
</feature>
<proteinExistence type="predicted"/>
<dbReference type="InterPro" id="IPR002048">
    <property type="entry name" value="EF_hand_dom"/>
</dbReference>
<dbReference type="SUPFAM" id="SSF47473">
    <property type="entry name" value="EF-hand"/>
    <property type="match status" value="1"/>
</dbReference>
<comment type="caution">
    <text evidence="4">The sequence shown here is derived from an EMBL/GenBank/DDBJ whole genome shotgun (WGS) entry which is preliminary data.</text>
</comment>
<evidence type="ECO:0000259" key="3">
    <source>
        <dbReference type="PROSITE" id="PS50222"/>
    </source>
</evidence>
<protein>
    <recommendedName>
        <fullName evidence="3">EF-hand domain-containing protein</fullName>
    </recommendedName>
</protein>
<evidence type="ECO:0000313" key="4">
    <source>
        <dbReference type="EMBL" id="OBQ52689.1"/>
    </source>
</evidence>
<dbReference type="OrthoDB" id="5460649at2"/>
<dbReference type="AlphaFoldDB" id="A0A1B7XES5"/>
<dbReference type="STRING" id="1560234.SP90_06885"/>
<feature type="region of interest" description="Disordered" evidence="1">
    <location>
        <begin position="68"/>
        <end position="114"/>
    </location>
</feature>
<keyword evidence="2" id="KW-0732">Signal</keyword>
<name>A0A1B7XES5_9BACT</name>
<dbReference type="InterPro" id="IPR011992">
    <property type="entry name" value="EF-hand-dom_pair"/>
</dbReference>
<dbReference type="GO" id="GO:0005509">
    <property type="term" value="F:calcium ion binding"/>
    <property type="evidence" value="ECO:0007669"/>
    <property type="project" value="InterPro"/>
</dbReference>
<evidence type="ECO:0000256" key="2">
    <source>
        <dbReference type="SAM" id="SignalP"/>
    </source>
</evidence>
<dbReference type="PROSITE" id="PS50222">
    <property type="entry name" value="EF_HAND_2"/>
    <property type="match status" value="1"/>
</dbReference>
<organism evidence="4 5">
    <name type="scientific">Halodesulfovibrio spirochaetisodalis</name>
    <dbReference type="NCBI Taxonomy" id="1560234"/>
    <lineage>
        <taxon>Bacteria</taxon>
        <taxon>Pseudomonadati</taxon>
        <taxon>Thermodesulfobacteriota</taxon>
        <taxon>Desulfovibrionia</taxon>
        <taxon>Desulfovibrionales</taxon>
        <taxon>Desulfovibrionaceae</taxon>
        <taxon>Halodesulfovibrio</taxon>
    </lineage>
</organism>